<feature type="repeat" description="TPR" evidence="3">
    <location>
        <begin position="463"/>
        <end position="496"/>
    </location>
</feature>
<dbReference type="PANTHER" id="PTHR44227">
    <property type="match status" value="1"/>
</dbReference>
<dbReference type="EMBL" id="BLXZ01000010">
    <property type="protein sequence ID" value="GFO70466.1"/>
    <property type="molecule type" value="Genomic_DNA"/>
</dbReference>
<keyword evidence="4" id="KW-0472">Membrane</keyword>
<dbReference type="Proteomes" id="UP000587586">
    <property type="component" value="Unassembled WGS sequence"/>
</dbReference>
<name>A0A6V8ND50_9BACT</name>
<dbReference type="PROSITE" id="PS50293">
    <property type="entry name" value="TPR_REGION"/>
    <property type="match status" value="1"/>
</dbReference>
<comment type="caution">
    <text evidence="5">The sequence shown here is derived from an EMBL/GenBank/DDBJ whole genome shotgun (WGS) entry which is preliminary data.</text>
</comment>
<dbReference type="Pfam" id="PF13432">
    <property type="entry name" value="TPR_16"/>
    <property type="match status" value="2"/>
</dbReference>
<feature type="transmembrane region" description="Helical" evidence="4">
    <location>
        <begin position="303"/>
        <end position="321"/>
    </location>
</feature>
<dbReference type="InterPro" id="IPR052346">
    <property type="entry name" value="O-mannosyl-transferase_TMTC"/>
</dbReference>
<keyword evidence="4" id="KW-1133">Transmembrane helix</keyword>
<dbReference type="PROSITE" id="PS50005">
    <property type="entry name" value="TPR"/>
    <property type="match status" value="4"/>
</dbReference>
<dbReference type="SUPFAM" id="SSF48452">
    <property type="entry name" value="TPR-like"/>
    <property type="match status" value="1"/>
</dbReference>
<feature type="transmembrane region" description="Helical" evidence="4">
    <location>
        <begin position="333"/>
        <end position="352"/>
    </location>
</feature>
<feature type="transmembrane region" description="Helical" evidence="4">
    <location>
        <begin position="101"/>
        <end position="119"/>
    </location>
</feature>
<evidence type="ECO:0000256" key="4">
    <source>
        <dbReference type="SAM" id="Phobius"/>
    </source>
</evidence>
<protein>
    <submittedName>
        <fullName evidence="5">O-GlcNAc transferase</fullName>
    </submittedName>
</protein>
<dbReference type="InterPro" id="IPR011990">
    <property type="entry name" value="TPR-like_helical_dom_sf"/>
</dbReference>
<keyword evidence="1" id="KW-0677">Repeat</keyword>
<dbReference type="GO" id="GO:0016740">
    <property type="term" value="F:transferase activity"/>
    <property type="evidence" value="ECO:0007669"/>
    <property type="project" value="UniProtKB-KW"/>
</dbReference>
<evidence type="ECO:0000256" key="2">
    <source>
        <dbReference type="ARBA" id="ARBA00022803"/>
    </source>
</evidence>
<keyword evidence="2 3" id="KW-0802">TPR repeat</keyword>
<dbReference type="InterPro" id="IPR019734">
    <property type="entry name" value="TPR_rpt"/>
</dbReference>
<keyword evidence="6" id="KW-1185">Reference proteome</keyword>
<dbReference type="PANTHER" id="PTHR44227:SF3">
    <property type="entry name" value="PROTEIN O-MANNOSYL-TRANSFERASE TMTC4"/>
    <property type="match status" value="1"/>
</dbReference>
<feature type="repeat" description="TPR" evidence="3">
    <location>
        <begin position="565"/>
        <end position="598"/>
    </location>
</feature>
<evidence type="ECO:0000256" key="3">
    <source>
        <dbReference type="PROSITE-ProRule" id="PRU00339"/>
    </source>
</evidence>
<feature type="transmembrane region" description="Helical" evidence="4">
    <location>
        <begin position="184"/>
        <end position="207"/>
    </location>
</feature>
<dbReference type="RefSeq" id="WP_183363082.1">
    <property type="nucleotide sequence ID" value="NZ_BLXZ01000010.1"/>
</dbReference>
<dbReference type="Gene3D" id="1.25.40.10">
    <property type="entry name" value="Tetratricopeptide repeat domain"/>
    <property type="match status" value="1"/>
</dbReference>
<feature type="transmembrane region" description="Helical" evidence="4">
    <location>
        <begin position="388"/>
        <end position="408"/>
    </location>
</feature>
<dbReference type="Pfam" id="PF13414">
    <property type="entry name" value="TPR_11"/>
    <property type="match status" value="1"/>
</dbReference>
<feature type="repeat" description="TPR" evidence="3">
    <location>
        <begin position="531"/>
        <end position="564"/>
    </location>
</feature>
<feature type="transmembrane region" description="Helical" evidence="4">
    <location>
        <begin position="236"/>
        <end position="253"/>
    </location>
</feature>
<accession>A0A6V8ND50</accession>
<feature type="repeat" description="TPR" evidence="3">
    <location>
        <begin position="497"/>
        <end position="530"/>
    </location>
</feature>
<feature type="transmembrane region" description="Helical" evidence="4">
    <location>
        <begin position="155"/>
        <end position="172"/>
    </location>
</feature>
<evidence type="ECO:0000313" key="6">
    <source>
        <dbReference type="Proteomes" id="UP000587586"/>
    </source>
</evidence>
<keyword evidence="5" id="KW-0808">Transferase</keyword>
<evidence type="ECO:0000256" key="1">
    <source>
        <dbReference type="ARBA" id="ARBA00022737"/>
    </source>
</evidence>
<keyword evidence="4" id="KW-0812">Transmembrane</keyword>
<dbReference type="AlphaFoldDB" id="A0A6V8ND50"/>
<feature type="transmembrane region" description="Helical" evidence="4">
    <location>
        <begin position="358"/>
        <end position="376"/>
    </location>
</feature>
<sequence length="614" mass="68608">MQKTDFPRALGKDTSRLKLVLAPLLLVCLTAAVYAQVAQHRFVSFDDTLYLTANPNLSRGLSAEGIRWAFTSLYGSNWHPVTWLSHLVDVQLFGMAPAGHHLVNVALHIVAVLLLMYFLHRATGAFWRSWLVAALFALHPLHVESVAWAAERKDVLSGLFFFLTLILYRRYAERPGQPGYLLTLTVYLLGLMVKPMLVTLPLLLVLADYWPLKRLDLSGTPRISWTQLKPLVLEKVPFLAAAIASVLVTVVAQQRGGSVMDLQRIPLLLRLENSALSYVRYLLKTAWPSDLAVFYPFADQLPWWQVLGALCFIILTSYLVLRFGRRHPYLPVGWFWYLITLVPVIGLVQVGGQAMADRYSYLPLVGIFLAVSWGLAELTGQYEPARHWFPAAAALGILLLATVSWHQVGYWKDSITLYRHTIEVTRDNSIILDNLGVELLEQGDLAGAIESHLASLRINPQFATAHYNLGFALDTKGDLDGAMQEYRTVLRLNPNHFEALNNLGYDLQQRGDLAGAIASFERASQLRPELPMPRISLGTALVNAGELPRAISVFREVLLMAPDNLKARSNLGVALARQGNLEAASREFETVLQMNPQDPVARQNLERARAQLGK</sequence>
<organism evidence="5 6">
    <name type="scientific">Geomonas limicola</name>
    <dbReference type="NCBI Taxonomy" id="2740186"/>
    <lineage>
        <taxon>Bacteria</taxon>
        <taxon>Pseudomonadati</taxon>
        <taxon>Thermodesulfobacteriota</taxon>
        <taxon>Desulfuromonadia</taxon>
        <taxon>Geobacterales</taxon>
        <taxon>Geobacteraceae</taxon>
        <taxon>Geomonas</taxon>
    </lineage>
</organism>
<reference evidence="6" key="1">
    <citation type="submission" date="2020-06" db="EMBL/GenBank/DDBJ databases">
        <title>Draft genomic sequecing of Geomonas sp. Red745.</title>
        <authorList>
            <person name="Itoh H."/>
            <person name="Xu Z.X."/>
            <person name="Ushijima N."/>
            <person name="Masuda Y."/>
            <person name="Shiratori Y."/>
            <person name="Senoo K."/>
        </authorList>
    </citation>
    <scope>NUCLEOTIDE SEQUENCE [LARGE SCALE GENOMIC DNA]</scope>
    <source>
        <strain evidence="6">Red745</strain>
    </source>
</reference>
<evidence type="ECO:0000313" key="5">
    <source>
        <dbReference type="EMBL" id="GFO70466.1"/>
    </source>
</evidence>
<dbReference type="SMART" id="SM00028">
    <property type="entry name" value="TPR"/>
    <property type="match status" value="5"/>
</dbReference>
<gene>
    <name evidence="5" type="primary">ogt_7</name>
    <name evidence="5" type="ORF">GMLC_40450</name>
</gene>
<proteinExistence type="predicted"/>